<dbReference type="Proteomes" id="UP000813385">
    <property type="component" value="Unassembled WGS sequence"/>
</dbReference>
<dbReference type="PANTHER" id="PTHR47256:SF1">
    <property type="entry name" value="ZN(II)2CYS6 TRANSCRIPTION FACTOR (EUROFUNG)"/>
    <property type="match status" value="1"/>
</dbReference>
<dbReference type="PROSITE" id="PS00463">
    <property type="entry name" value="ZN2_CY6_FUNGAL_1"/>
    <property type="match status" value="1"/>
</dbReference>
<evidence type="ECO:0000313" key="4">
    <source>
        <dbReference type="EMBL" id="KAH7377052.1"/>
    </source>
</evidence>
<dbReference type="InterPro" id="IPR053187">
    <property type="entry name" value="Notoamide_regulator"/>
</dbReference>
<evidence type="ECO:0000259" key="3">
    <source>
        <dbReference type="PROSITE" id="PS50048"/>
    </source>
</evidence>
<keyword evidence="1" id="KW-0539">Nucleus</keyword>
<gene>
    <name evidence="4" type="ORF">B0T11DRAFT_218860</name>
</gene>
<protein>
    <recommendedName>
        <fullName evidence="3">Zn(2)-C6 fungal-type domain-containing protein</fullName>
    </recommendedName>
</protein>
<dbReference type="CDD" id="cd12148">
    <property type="entry name" value="fungal_TF_MHR"/>
    <property type="match status" value="1"/>
</dbReference>
<dbReference type="GO" id="GO:0000981">
    <property type="term" value="F:DNA-binding transcription factor activity, RNA polymerase II-specific"/>
    <property type="evidence" value="ECO:0007669"/>
    <property type="project" value="InterPro"/>
</dbReference>
<evidence type="ECO:0000256" key="1">
    <source>
        <dbReference type="ARBA" id="ARBA00023242"/>
    </source>
</evidence>
<dbReference type="SUPFAM" id="SSF57701">
    <property type="entry name" value="Zn2/Cys6 DNA-binding domain"/>
    <property type="match status" value="1"/>
</dbReference>
<dbReference type="AlphaFoldDB" id="A0A8K0TT51"/>
<dbReference type="CDD" id="cd00067">
    <property type="entry name" value="GAL4"/>
    <property type="match status" value="1"/>
</dbReference>
<dbReference type="Gene3D" id="4.10.240.10">
    <property type="entry name" value="Zn(2)-C6 fungal-type DNA-binding domain"/>
    <property type="match status" value="1"/>
</dbReference>
<dbReference type="EMBL" id="JAGPXD010000001">
    <property type="protein sequence ID" value="KAH7377052.1"/>
    <property type="molecule type" value="Genomic_DNA"/>
</dbReference>
<dbReference type="PANTHER" id="PTHR47256">
    <property type="entry name" value="ZN(II)2CYS6 TRANSCRIPTION FACTOR (EUROFUNG)-RELATED"/>
    <property type="match status" value="1"/>
</dbReference>
<proteinExistence type="predicted"/>
<dbReference type="InterPro" id="IPR001138">
    <property type="entry name" value="Zn2Cys6_DnaBD"/>
</dbReference>
<accession>A0A8K0TT51</accession>
<comment type="caution">
    <text evidence="4">The sequence shown here is derived from an EMBL/GenBank/DDBJ whole genome shotgun (WGS) entry which is preliminary data.</text>
</comment>
<dbReference type="SMART" id="SM00066">
    <property type="entry name" value="GAL4"/>
    <property type="match status" value="1"/>
</dbReference>
<organism evidence="4 5">
    <name type="scientific">Plectosphaerella cucumerina</name>
    <dbReference type="NCBI Taxonomy" id="40658"/>
    <lineage>
        <taxon>Eukaryota</taxon>
        <taxon>Fungi</taxon>
        <taxon>Dikarya</taxon>
        <taxon>Ascomycota</taxon>
        <taxon>Pezizomycotina</taxon>
        <taxon>Sordariomycetes</taxon>
        <taxon>Hypocreomycetidae</taxon>
        <taxon>Glomerellales</taxon>
        <taxon>Plectosphaerellaceae</taxon>
        <taxon>Plectosphaerella</taxon>
    </lineage>
</organism>
<dbReference type="GO" id="GO:0008270">
    <property type="term" value="F:zinc ion binding"/>
    <property type="evidence" value="ECO:0007669"/>
    <property type="project" value="InterPro"/>
</dbReference>
<evidence type="ECO:0000256" key="2">
    <source>
        <dbReference type="SAM" id="MobiDB-lite"/>
    </source>
</evidence>
<dbReference type="PROSITE" id="PS50048">
    <property type="entry name" value="ZN2_CY6_FUNGAL_2"/>
    <property type="match status" value="1"/>
</dbReference>
<feature type="region of interest" description="Disordered" evidence="2">
    <location>
        <begin position="21"/>
        <end position="42"/>
    </location>
</feature>
<evidence type="ECO:0000313" key="5">
    <source>
        <dbReference type="Proteomes" id="UP000813385"/>
    </source>
</evidence>
<dbReference type="OrthoDB" id="426882at2759"/>
<keyword evidence="5" id="KW-1185">Reference proteome</keyword>
<dbReference type="InterPro" id="IPR036864">
    <property type="entry name" value="Zn2-C6_fun-type_DNA-bd_sf"/>
</dbReference>
<sequence>MSDPADAHCPLRPLLPVPVLAQDRRLPPPPTPPPGSNGGAVPRRITINAACNTCRSRKAKCSGERPACSLCRRRKLDCLYETDGAETHAQARKRKYAEARSESTKYAELVQLLQTRPLHEVQDILGRLRSGVSVDAILSHVETGDLLVQLAVIPEARLRFEFPYIAEMPASLLSDNPYLESMLFESASLLPRAQTAASMGRDVSVLLQKFGTADYQSPYLKPVHAAEVVEPRLSSVKPSQWTSVCTDDTLMRQLLATFFRIEYLFNTPFQKDIFLEDMAASRTTFCSSLLVNSTIHSMCGLDTIGKKYLHHGIRLAHEMRLLEGPPPRLSKRERTGWAFTAWVLYSLDALAAFHFMHPPHIKSLPAAPTPDPTEETNWYGEVWVKYPLAQTLSRVFFAHMFRERCRLRIIMASAAKAYFEPGTVVTRELAGYYAHLLDAWYDQLPECLRPRWIVHPSHFQLHNEFHHAKMTLYQPLVQQSSADPLPLTVVQNSVKNMETLLRVYYLRHGFDALFSILIQPLAIMAFMCLDRLKGETSQAEREAIRSTLFLVTKGFIDQGKSHHLGQTLFRVIKSNMQPEEASLMKGIASIPDDDEEAQRGRQQAIHSHWPASLMRGRGGLGDLESSRLSALVQEITAAD</sequence>
<reference evidence="4" key="1">
    <citation type="journal article" date="2021" name="Nat. Commun.">
        <title>Genetic determinants of endophytism in the Arabidopsis root mycobiome.</title>
        <authorList>
            <person name="Mesny F."/>
            <person name="Miyauchi S."/>
            <person name="Thiergart T."/>
            <person name="Pickel B."/>
            <person name="Atanasova L."/>
            <person name="Karlsson M."/>
            <person name="Huettel B."/>
            <person name="Barry K.W."/>
            <person name="Haridas S."/>
            <person name="Chen C."/>
            <person name="Bauer D."/>
            <person name="Andreopoulos W."/>
            <person name="Pangilinan J."/>
            <person name="LaButti K."/>
            <person name="Riley R."/>
            <person name="Lipzen A."/>
            <person name="Clum A."/>
            <person name="Drula E."/>
            <person name="Henrissat B."/>
            <person name="Kohler A."/>
            <person name="Grigoriev I.V."/>
            <person name="Martin F.M."/>
            <person name="Hacquard S."/>
        </authorList>
    </citation>
    <scope>NUCLEOTIDE SEQUENCE</scope>
    <source>
        <strain evidence="4">MPI-CAGE-AT-0016</strain>
    </source>
</reference>
<feature type="domain" description="Zn(2)-C6 fungal-type" evidence="3">
    <location>
        <begin position="50"/>
        <end position="80"/>
    </location>
</feature>
<dbReference type="Pfam" id="PF00172">
    <property type="entry name" value="Zn_clus"/>
    <property type="match status" value="1"/>
</dbReference>
<name>A0A8K0TT51_9PEZI</name>